<protein>
    <submittedName>
        <fullName evidence="1">Uncharacterized protein</fullName>
    </submittedName>
</protein>
<dbReference type="AlphaFoldDB" id="A0A2V1DCI6"/>
<reference evidence="1 2" key="1">
    <citation type="journal article" date="2018" name="Sci. Rep.">
        <title>Comparative genomics provides insights into the lifestyle and reveals functional heterogeneity of dark septate endophytic fungi.</title>
        <authorList>
            <person name="Knapp D.G."/>
            <person name="Nemeth J.B."/>
            <person name="Barry K."/>
            <person name="Hainaut M."/>
            <person name="Henrissat B."/>
            <person name="Johnson J."/>
            <person name="Kuo A."/>
            <person name="Lim J.H.P."/>
            <person name="Lipzen A."/>
            <person name="Nolan M."/>
            <person name="Ohm R.A."/>
            <person name="Tamas L."/>
            <person name="Grigoriev I.V."/>
            <person name="Spatafora J.W."/>
            <person name="Nagy L.G."/>
            <person name="Kovacs G.M."/>
        </authorList>
    </citation>
    <scope>NUCLEOTIDE SEQUENCE [LARGE SCALE GENOMIC DNA]</scope>
    <source>
        <strain evidence="1 2">DSE2036</strain>
    </source>
</reference>
<dbReference type="OrthoDB" id="5135333at2759"/>
<dbReference type="Proteomes" id="UP000244855">
    <property type="component" value="Unassembled WGS sequence"/>
</dbReference>
<feature type="non-terminal residue" evidence="1">
    <location>
        <position position="89"/>
    </location>
</feature>
<organism evidence="1 2">
    <name type="scientific">Periconia macrospinosa</name>
    <dbReference type="NCBI Taxonomy" id="97972"/>
    <lineage>
        <taxon>Eukaryota</taxon>
        <taxon>Fungi</taxon>
        <taxon>Dikarya</taxon>
        <taxon>Ascomycota</taxon>
        <taxon>Pezizomycotina</taxon>
        <taxon>Dothideomycetes</taxon>
        <taxon>Pleosporomycetidae</taxon>
        <taxon>Pleosporales</taxon>
        <taxon>Massarineae</taxon>
        <taxon>Periconiaceae</taxon>
        <taxon>Periconia</taxon>
    </lineage>
</organism>
<dbReference type="EMBL" id="KZ805501">
    <property type="protein sequence ID" value="PVH95283.1"/>
    <property type="molecule type" value="Genomic_DNA"/>
</dbReference>
<proteinExistence type="predicted"/>
<sequence>MINDYYNKWLKNFLQRRLTVSSDILFAFDGALSASRRHLGDFHHGLPITYFCEALHWLVGQSSMYHGTDPYQGLTQRRYGFPSWSWTGW</sequence>
<gene>
    <name evidence="1" type="ORF">DM02DRAFT_537685</name>
</gene>
<name>A0A2V1DCI6_9PLEO</name>
<evidence type="ECO:0000313" key="1">
    <source>
        <dbReference type="EMBL" id="PVH95283.1"/>
    </source>
</evidence>
<accession>A0A2V1DCI6</accession>
<keyword evidence="2" id="KW-1185">Reference proteome</keyword>
<evidence type="ECO:0000313" key="2">
    <source>
        <dbReference type="Proteomes" id="UP000244855"/>
    </source>
</evidence>